<dbReference type="InterPro" id="IPR011527">
    <property type="entry name" value="ABC1_TM_dom"/>
</dbReference>
<reference evidence="18" key="1">
    <citation type="submission" date="2021-01" db="EMBL/GenBank/DDBJ databases">
        <title>YIM 132084 draft genome.</title>
        <authorList>
            <person name="An D."/>
        </authorList>
    </citation>
    <scope>NUCLEOTIDE SEQUENCE</scope>
    <source>
        <strain evidence="18">YIM 132084</strain>
    </source>
</reference>
<dbReference type="Proteomes" id="UP000663792">
    <property type="component" value="Unassembled WGS sequence"/>
</dbReference>
<evidence type="ECO:0000256" key="9">
    <source>
        <dbReference type="ARBA" id="ARBA00022989"/>
    </source>
</evidence>
<evidence type="ECO:0000259" key="15">
    <source>
        <dbReference type="PROSITE" id="PS50893"/>
    </source>
</evidence>
<dbReference type="SUPFAM" id="SSF90123">
    <property type="entry name" value="ABC transporter transmembrane region"/>
    <property type="match status" value="1"/>
</dbReference>
<evidence type="ECO:0000256" key="13">
    <source>
        <dbReference type="SAM" id="MobiDB-lite"/>
    </source>
</evidence>
<sequence>MTRAATVPRGTPVGDAPASTPAEPAVPERIRVRCPTVLQMEAVECGAAALGIVLAHFGRWVGLEELRDAVGVSRDGSNARSVLRAGRAYGLQVKAFRRTPRTVRRTTVPFIVFWRMDHFLVVEGWKRGTWYLNDPASGPREVDDAEFDRSFSGIVLECTPGPEFEPGGRRPGLRRALLSRLQPFRWALLHVVLASLVLLVPGLAVPALSRAFVDGFLVGGRTGYLPVILGGMAAAAVVQLTMTWWQQRVINGLRTALTSGIFAAQTQRILRLSMRFFGQRAASDVAYRAGLGTAVAGLLSGPLVSALLSTTVAVVYLVVIVVISPVLGGIVLLAAAAVLLLLRWTGRRQRDLSTRQMRDQIDAAVVQSGSLNLIESIKAQGGEEQAVLTISAARSRLLAVRQRQDLALLPLTVIPTALTSLGTLALLSVGAVLVMQTDLSLGGLLAVQVLMGSVLAPLSLLAALGGQLEALSATAVRLQDVDRAAVDPEIAASLARSAGGATVRDRCERNSSEPDRVEPVRGRITLQQVDFGYAPLEPPLIRDLDLDLAPGSRVAVVGASGSGKSTVARLVAGLQQPTAGRVLVDGRPRSDWDRRLLTDGIGFVDQDVCLFEASIRDNITLWDPTVPDEAVVRAVADAGLTEVVTARPGGYDSLLGPSGLGLSGGQRQRVEIARALVRDPAVMVLDEATSALDTVTEQRIDLALRRRNCTCLIVAHRLSTVRDADEIVVLDAGVVVERGAHGELLALDGAYARLVRS</sequence>
<dbReference type="GO" id="GO:0140359">
    <property type="term" value="F:ABC-type transporter activity"/>
    <property type="evidence" value="ECO:0007669"/>
    <property type="project" value="InterPro"/>
</dbReference>
<evidence type="ECO:0000256" key="11">
    <source>
        <dbReference type="ARBA" id="ARBA00043264"/>
    </source>
</evidence>
<dbReference type="GO" id="GO:0034040">
    <property type="term" value="F:ATPase-coupled lipid transmembrane transporter activity"/>
    <property type="evidence" value="ECO:0007669"/>
    <property type="project" value="TreeGrafter"/>
</dbReference>
<dbReference type="PROSITE" id="PS50929">
    <property type="entry name" value="ABC_TM1F"/>
    <property type="match status" value="1"/>
</dbReference>
<dbReference type="PROSITE" id="PS50893">
    <property type="entry name" value="ABC_TRANSPORTER_2"/>
    <property type="match status" value="1"/>
</dbReference>
<dbReference type="InterPro" id="IPR003439">
    <property type="entry name" value="ABC_transporter-like_ATP-bd"/>
</dbReference>
<keyword evidence="4 14" id="KW-0812">Transmembrane</keyword>
<dbReference type="GO" id="GO:0043213">
    <property type="term" value="P:bacteriocin transport"/>
    <property type="evidence" value="ECO:0007669"/>
    <property type="project" value="UniProtKB-KW"/>
</dbReference>
<dbReference type="InterPro" id="IPR003593">
    <property type="entry name" value="AAA+_ATPase"/>
</dbReference>
<dbReference type="PANTHER" id="PTHR24221:SF654">
    <property type="entry name" value="ATP-BINDING CASSETTE SUB-FAMILY B MEMBER 6"/>
    <property type="match status" value="1"/>
</dbReference>
<keyword evidence="11" id="KW-0080">Bacteriocin transport</keyword>
<feature type="transmembrane region" description="Helical" evidence="14">
    <location>
        <begin position="184"/>
        <end position="204"/>
    </location>
</feature>
<evidence type="ECO:0000256" key="4">
    <source>
        <dbReference type="ARBA" id="ARBA00022692"/>
    </source>
</evidence>
<evidence type="ECO:0000256" key="6">
    <source>
        <dbReference type="ARBA" id="ARBA00022807"/>
    </source>
</evidence>
<keyword evidence="7 18" id="KW-0067">ATP-binding</keyword>
<dbReference type="SUPFAM" id="SSF52540">
    <property type="entry name" value="P-loop containing nucleoside triphosphate hydrolases"/>
    <property type="match status" value="1"/>
</dbReference>
<feature type="transmembrane region" description="Helical" evidence="14">
    <location>
        <begin position="285"/>
        <end position="308"/>
    </location>
</feature>
<evidence type="ECO:0000259" key="16">
    <source>
        <dbReference type="PROSITE" id="PS50929"/>
    </source>
</evidence>
<keyword evidence="10 14" id="KW-0472">Membrane</keyword>
<protein>
    <submittedName>
        <fullName evidence="18">ATP-binding cassette domain-containing protein</fullName>
    </submittedName>
</protein>
<dbReference type="GO" id="GO:0005886">
    <property type="term" value="C:plasma membrane"/>
    <property type="evidence" value="ECO:0007669"/>
    <property type="project" value="UniProtKB-SubCell"/>
</dbReference>
<evidence type="ECO:0000256" key="1">
    <source>
        <dbReference type="ARBA" id="ARBA00004651"/>
    </source>
</evidence>
<feature type="region of interest" description="Disordered" evidence="13">
    <location>
        <begin position="1"/>
        <end position="24"/>
    </location>
</feature>
<dbReference type="Pfam" id="PF03412">
    <property type="entry name" value="Peptidase_C39"/>
    <property type="match status" value="1"/>
</dbReference>
<evidence type="ECO:0000256" key="5">
    <source>
        <dbReference type="ARBA" id="ARBA00022741"/>
    </source>
</evidence>
<evidence type="ECO:0000256" key="8">
    <source>
        <dbReference type="ARBA" id="ARBA00022927"/>
    </source>
</evidence>
<feature type="domain" description="Peptidase C39" evidence="17">
    <location>
        <begin position="39"/>
        <end position="158"/>
    </location>
</feature>
<keyword evidence="3" id="KW-1003">Cell membrane</keyword>
<dbReference type="GO" id="GO:0016887">
    <property type="term" value="F:ATP hydrolysis activity"/>
    <property type="evidence" value="ECO:0007669"/>
    <property type="project" value="InterPro"/>
</dbReference>
<gene>
    <name evidence="18" type="ORF">JL106_02460</name>
</gene>
<dbReference type="InterPro" id="IPR017871">
    <property type="entry name" value="ABC_transporter-like_CS"/>
</dbReference>
<evidence type="ECO:0000256" key="14">
    <source>
        <dbReference type="SAM" id="Phobius"/>
    </source>
</evidence>
<dbReference type="GO" id="GO:0015031">
    <property type="term" value="P:protein transport"/>
    <property type="evidence" value="ECO:0007669"/>
    <property type="project" value="UniProtKB-KW"/>
</dbReference>
<name>A0A938Y8X5_9ACTN</name>
<dbReference type="InterPro" id="IPR027417">
    <property type="entry name" value="P-loop_NTPase"/>
</dbReference>
<comment type="caution">
    <text evidence="18">The sequence shown here is derived from an EMBL/GenBank/DDBJ whole genome shotgun (WGS) entry which is preliminary data.</text>
</comment>
<accession>A0A938Y8X5</accession>
<dbReference type="Gene3D" id="1.20.1560.10">
    <property type="entry name" value="ABC transporter type 1, transmembrane domain"/>
    <property type="match status" value="1"/>
</dbReference>
<dbReference type="SMART" id="SM00382">
    <property type="entry name" value="AAA"/>
    <property type="match status" value="1"/>
</dbReference>
<dbReference type="Pfam" id="PF00664">
    <property type="entry name" value="ABC_membrane"/>
    <property type="match status" value="1"/>
</dbReference>
<proteinExistence type="inferred from homology"/>
<dbReference type="InterPro" id="IPR039421">
    <property type="entry name" value="Type_1_exporter"/>
</dbReference>
<comment type="similarity">
    <text evidence="12">Belongs to the ABC transporter superfamily. Lipid exporter (TC 3.A.1.106) family.</text>
</comment>
<feature type="domain" description="ABC transmembrane type-1" evidence="16">
    <location>
        <begin position="191"/>
        <end position="470"/>
    </location>
</feature>
<keyword evidence="9 14" id="KW-1133">Transmembrane helix</keyword>
<evidence type="ECO:0000313" key="19">
    <source>
        <dbReference type="Proteomes" id="UP000663792"/>
    </source>
</evidence>
<feature type="transmembrane region" description="Helical" evidence="14">
    <location>
        <begin position="441"/>
        <end position="464"/>
    </location>
</feature>
<keyword evidence="6" id="KW-0378">Hydrolase</keyword>
<feature type="transmembrane region" description="Helical" evidence="14">
    <location>
        <begin position="314"/>
        <end position="342"/>
    </location>
</feature>
<keyword evidence="5" id="KW-0547">Nucleotide-binding</keyword>
<dbReference type="FunFam" id="3.40.50.300:FF:000299">
    <property type="entry name" value="ABC transporter ATP-binding protein/permease"/>
    <property type="match status" value="1"/>
</dbReference>
<evidence type="ECO:0000259" key="17">
    <source>
        <dbReference type="PROSITE" id="PS50990"/>
    </source>
</evidence>
<dbReference type="InterPro" id="IPR036640">
    <property type="entry name" value="ABC1_TM_sf"/>
</dbReference>
<evidence type="ECO:0000256" key="7">
    <source>
        <dbReference type="ARBA" id="ARBA00022840"/>
    </source>
</evidence>
<dbReference type="GO" id="GO:0006508">
    <property type="term" value="P:proteolysis"/>
    <property type="evidence" value="ECO:0007669"/>
    <property type="project" value="InterPro"/>
</dbReference>
<evidence type="ECO:0000256" key="10">
    <source>
        <dbReference type="ARBA" id="ARBA00023136"/>
    </source>
</evidence>
<evidence type="ECO:0000256" key="12">
    <source>
        <dbReference type="ARBA" id="ARBA00061644"/>
    </source>
</evidence>
<keyword evidence="19" id="KW-1185">Reference proteome</keyword>
<dbReference type="PANTHER" id="PTHR24221">
    <property type="entry name" value="ATP-BINDING CASSETTE SUB-FAMILY B"/>
    <property type="match status" value="1"/>
</dbReference>
<dbReference type="Gene3D" id="3.40.50.300">
    <property type="entry name" value="P-loop containing nucleotide triphosphate hydrolases"/>
    <property type="match status" value="1"/>
</dbReference>
<feature type="transmembrane region" description="Helical" evidence="14">
    <location>
        <begin position="406"/>
        <end position="435"/>
    </location>
</feature>
<dbReference type="InterPro" id="IPR005074">
    <property type="entry name" value="Peptidase_C39"/>
</dbReference>
<dbReference type="GO" id="GO:0008234">
    <property type="term" value="F:cysteine-type peptidase activity"/>
    <property type="evidence" value="ECO:0007669"/>
    <property type="project" value="UniProtKB-KW"/>
</dbReference>
<keyword evidence="6" id="KW-0788">Thiol protease</keyword>
<dbReference type="EMBL" id="JAERWK010000003">
    <property type="protein sequence ID" value="MBM9466142.1"/>
    <property type="molecule type" value="Genomic_DNA"/>
</dbReference>
<dbReference type="GO" id="GO:0005524">
    <property type="term" value="F:ATP binding"/>
    <property type="evidence" value="ECO:0007669"/>
    <property type="project" value="UniProtKB-KW"/>
</dbReference>
<evidence type="ECO:0000313" key="18">
    <source>
        <dbReference type="EMBL" id="MBM9466142.1"/>
    </source>
</evidence>
<keyword evidence="6" id="KW-0645">Protease</keyword>
<dbReference type="PROSITE" id="PS50990">
    <property type="entry name" value="PEPTIDASE_C39"/>
    <property type="match status" value="1"/>
</dbReference>
<dbReference type="AlphaFoldDB" id="A0A938Y8X5"/>
<dbReference type="RefSeq" id="WP_205259096.1">
    <property type="nucleotide sequence ID" value="NZ_JAERWK010000003.1"/>
</dbReference>
<dbReference type="PROSITE" id="PS00211">
    <property type="entry name" value="ABC_TRANSPORTER_1"/>
    <property type="match status" value="1"/>
</dbReference>
<feature type="domain" description="ABC transporter" evidence="15">
    <location>
        <begin position="526"/>
        <end position="757"/>
    </location>
</feature>
<dbReference type="Gene3D" id="3.90.70.10">
    <property type="entry name" value="Cysteine proteinases"/>
    <property type="match status" value="1"/>
</dbReference>
<feature type="transmembrane region" description="Helical" evidence="14">
    <location>
        <begin position="224"/>
        <end position="245"/>
    </location>
</feature>
<keyword evidence="2" id="KW-0813">Transport</keyword>
<evidence type="ECO:0000256" key="2">
    <source>
        <dbReference type="ARBA" id="ARBA00022448"/>
    </source>
</evidence>
<dbReference type="Pfam" id="PF00005">
    <property type="entry name" value="ABC_tran"/>
    <property type="match status" value="1"/>
</dbReference>
<evidence type="ECO:0000256" key="3">
    <source>
        <dbReference type="ARBA" id="ARBA00022475"/>
    </source>
</evidence>
<organism evidence="18 19">
    <name type="scientific">Nakamurella leprariae</name>
    <dbReference type="NCBI Taxonomy" id="2803911"/>
    <lineage>
        <taxon>Bacteria</taxon>
        <taxon>Bacillati</taxon>
        <taxon>Actinomycetota</taxon>
        <taxon>Actinomycetes</taxon>
        <taxon>Nakamurellales</taxon>
        <taxon>Nakamurellaceae</taxon>
        <taxon>Nakamurella</taxon>
    </lineage>
</organism>
<comment type="subcellular location">
    <subcellularLocation>
        <location evidence="1">Cell membrane</location>
        <topology evidence="1">Multi-pass membrane protein</topology>
    </subcellularLocation>
</comment>
<keyword evidence="8" id="KW-0653">Protein transport</keyword>